<keyword evidence="4" id="KW-1185">Reference proteome</keyword>
<dbReference type="Proteomes" id="UP001157439">
    <property type="component" value="Unassembled WGS sequence"/>
</dbReference>
<evidence type="ECO:0000256" key="2">
    <source>
        <dbReference type="SAM" id="Phobius"/>
    </source>
</evidence>
<reference evidence="3 4" key="1">
    <citation type="journal article" date="2014" name="Int. J. Syst. Evol. Microbiol.">
        <title>Complete genome sequence of Corynebacterium casei LMG S-19264T (=DSM 44701T), isolated from a smear-ripened cheese.</title>
        <authorList>
            <consortium name="US DOE Joint Genome Institute (JGI-PGF)"/>
            <person name="Walter F."/>
            <person name="Albersmeier A."/>
            <person name="Kalinowski J."/>
            <person name="Ruckert C."/>
        </authorList>
    </citation>
    <scope>NUCLEOTIDE SEQUENCE [LARGE SCALE GENOMIC DNA]</scope>
    <source>
        <strain evidence="3 4">NBRC 112785</strain>
    </source>
</reference>
<comment type="caution">
    <text evidence="3">The sequence shown here is derived from an EMBL/GenBank/DDBJ whole genome shotgun (WGS) entry which is preliminary data.</text>
</comment>
<keyword evidence="2" id="KW-1133">Transmembrane helix</keyword>
<dbReference type="EMBL" id="BSPO01000002">
    <property type="protein sequence ID" value="GLS82628.1"/>
    <property type="molecule type" value="Genomic_DNA"/>
</dbReference>
<keyword evidence="2" id="KW-0812">Transmembrane</keyword>
<keyword evidence="2" id="KW-0472">Membrane</keyword>
<evidence type="ECO:0000313" key="3">
    <source>
        <dbReference type="EMBL" id="GLS82628.1"/>
    </source>
</evidence>
<accession>A0AA37TMW1</accession>
<organism evidence="3 4">
    <name type="scientific">Paraferrimonas haliotis</name>
    <dbReference type="NCBI Taxonomy" id="2013866"/>
    <lineage>
        <taxon>Bacteria</taxon>
        <taxon>Pseudomonadati</taxon>
        <taxon>Pseudomonadota</taxon>
        <taxon>Gammaproteobacteria</taxon>
        <taxon>Alteromonadales</taxon>
        <taxon>Ferrimonadaceae</taxon>
        <taxon>Paraferrimonas</taxon>
    </lineage>
</organism>
<gene>
    <name evidence="3" type="ORF">GCM10007894_06050</name>
</gene>
<dbReference type="RefSeq" id="WP_095498946.1">
    <property type="nucleotide sequence ID" value="NZ_BSPO01000002.1"/>
</dbReference>
<evidence type="ECO:0000313" key="4">
    <source>
        <dbReference type="Proteomes" id="UP001157439"/>
    </source>
</evidence>
<feature type="compositionally biased region" description="Basic and acidic residues" evidence="1">
    <location>
        <begin position="1"/>
        <end position="11"/>
    </location>
</feature>
<dbReference type="Pfam" id="PF11859">
    <property type="entry name" value="DUF3379"/>
    <property type="match status" value="1"/>
</dbReference>
<dbReference type="InterPro" id="IPR021806">
    <property type="entry name" value="DUF3379"/>
</dbReference>
<dbReference type="AlphaFoldDB" id="A0AA37TMW1"/>
<evidence type="ECO:0008006" key="5">
    <source>
        <dbReference type="Google" id="ProtNLM"/>
    </source>
</evidence>
<protein>
    <recommendedName>
        <fullName evidence="5">DUF3379 domain-containing protein</fullName>
    </recommendedName>
</protein>
<evidence type="ECO:0000256" key="1">
    <source>
        <dbReference type="SAM" id="MobiDB-lite"/>
    </source>
</evidence>
<feature type="region of interest" description="Disordered" evidence="1">
    <location>
        <begin position="1"/>
        <end position="20"/>
    </location>
</feature>
<proteinExistence type="predicted"/>
<sequence length="232" mass="26026">MDELKFRREAYSDPNSKQADFQETVAANPDRKAFVEDLQQLDHQISEAFAIPVDDNLADKLLLNQKLHSHKAQRRKIATWVSMAASIAFVAGLTLNVMRTAPIDLSQQAIAHVMHERSALSKTSPIEPNQLQVQLARYGEATHAPLDGVVYAKECDFQGVKSLHWIVQTESGPVTVFIVPKNDRLLQQAQFNEAEFKGLTIEQQRNLLVIVGENSHAIDTVKQQVDTNLYSI</sequence>
<name>A0AA37TMW1_9GAMM</name>
<feature type="transmembrane region" description="Helical" evidence="2">
    <location>
        <begin position="77"/>
        <end position="98"/>
    </location>
</feature>